<dbReference type="CDD" id="cd16295">
    <property type="entry name" value="TTHA0252-CPSF-like_MBL-fold"/>
    <property type="match status" value="1"/>
</dbReference>
<name>A0A1F6TNS1_9BACT</name>
<evidence type="ECO:0000313" key="5">
    <source>
        <dbReference type="Proteomes" id="UP000176484"/>
    </source>
</evidence>
<dbReference type="Pfam" id="PF16661">
    <property type="entry name" value="Lactamase_B_6"/>
    <property type="match status" value="1"/>
</dbReference>
<dbReference type="InterPro" id="IPR022712">
    <property type="entry name" value="Beta_Casp"/>
</dbReference>
<dbReference type="PANTHER" id="PTHR11203">
    <property type="entry name" value="CLEAVAGE AND POLYADENYLATION SPECIFICITY FACTOR FAMILY MEMBER"/>
    <property type="match status" value="1"/>
</dbReference>
<feature type="domain" description="Beta-Casp" evidence="3">
    <location>
        <begin position="242"/>
        <end position="367"/>
    </location>
</feature>
<accession>A0A1F6TNS1</accession>
<dbReference type="PANTHER" id="PTHR11203:SF37">
    <property type="entry name" value="INTEGRATOR COMPLEX SUBUNIT 11"/>
    <property type="match status" value="1"/>
</dbReference>
<dbReference type="EMBL" id="MFTD01000013">
    <property type="protein sequence ID" value="OGI46771.1"/>
    <property type="molecule type" value="Genomic_DNA"/>
</dbReference>
<dbReference type="InterPro" id="IPR036866">
    <property type="entry name" value="RibonucZ/Hydroxyglut_hydro"/>
</dbReference>
<dbReference type="Pfam" id="PF10996">
    <property type="entry name" value="Beta-Casp"/>
    <property type="match status" value="1"/>
</dbReference>
<gene>
    <name evidence="4" type="ORF">A2121_00180</name>
</gene>
<evidence type="ECO:0000259" key="2">
    <source>
        <dbReference type="SMART" id="SM00849"/>
    </source>
</evidence>
<proteinExistence type="predicted"/>
<evidence type="ECO:0000256" key="1">
    <source>
        <dbReference type="ARBA" id="ARBA00022801"/>
    </source>
</evidence>
<protein>
    <recommendedName>
        <fullName evidence="6">MBL fold hydrolase</fullName>
    </recommendedName>
</protein>
<dbReference type="SMART" id="SM01027">
    <property type="entry name" value="Beta-Casp"/>
    <property type="match status" value="1"/>
</dbReference>
<dbReference type="InterPro" id="IPR050698">
    <property type="entry name" value="MBL"/>
</dbReference>
<dbReference type="Gene3D" id="3.60.15.10">
    <property type="entry name" value="Ribonuclease Z/Hydroxyacylglutathione hydrolase-like"/>
    <property type="match status" value="1"/>
</dbReference>
<sequence>MEKIAKVTFAGGTGSVTGANFLLEIEDKKILVDCGLTQGVKMADDINWDPFPYDPKSIDILFITHAHIDHIGRIPKLVDEGFRGKIYSTKPTLGLAGIMLEDTMEILGKNTVLHLNKIYTPENIKLVLSLWEGFGYHENIKISESLEVSFLNSGHILGSAMVQFTYNSKNILFTGDLGNSPSPLLPDTDKVTDVDYLIMESVYGDRNHESRQDRRRFLEGVIEDNYRRKGTLVIPTFSLERSQELLFELDALVDNKRIPVMPIFFDSPLAIRLTEVFKQYKSYFNEAAQAAMSPGEHLFDFQGLRNTLKSEESKMIMNIPNPKIVIAGSGMSTGGRIVHHEKNYLPDPNNTLLLTGYQSIGTPGRLIREGVKTVRISGEDVVIRAHIETISGYSGHKDSDGLLSFVQDMQDSVKKVFVVMGEPKSEMFLAQRLRDNLGIEAHVPEEGSSVSLVC</sequence>
<dbReference type="GO" id="GO:0016787">
    <property type="term" value="F:hydrolase activity"/>
    <property type="evidence" value="ECO:0007669"/>
    <property type="project" value="UniProtKB-KW"/>
</dbReference>
<evidence type="ECO:0000259" key="3">
    <source>
        <dbReference type="SMART" id="SM01027"/>
    </source>
</evidence>
<evidence type="ECO:0008006" key="6">
    <source>
        <dbReference type="Google" id="ProtNLM"/>
    </source>
</evidence>
<dbReference type="GO" id="GO:0004521">
    <property type="term" value="F:RNA endonuclease activity"/>
    <property type="evidence" value="ECO:0007669"/>
    <property type="project" value="TreeGrafter"/>
</dbReference>
<dbReference type="Pfam" id="PF07521">
    <property type="entry name" value="RMMBL"/>
    <property type="match status" value="1"/>
</dbReference>
<comment type="caution">
    <text evidence="4">The sequence shown here is derived from an EMBL/GenBank/DDBJ whole genome shotgun (WGS) entry which is preliminary data.</text>
</comment>
<dbReference type="InterPro" id="IPR001279">
    <property type="entry name" value="Metallo-B-lactamas"/>
</dbReference>
<dbReference type="Proteomes" id="UP000176484">
    <property type="component" value="Unassembled WGS sequence"/>
</dbReference>
<dbReference type="InterPro" id="IPR011108">
    <property type="entry name" value="RMMBL"/>
</dbReference>
<evidence type="ECO:0000313" key="4">
    <source>
        <dbReference type="EMBL" id="OGI46771.1"/>
    </source>
</evidence>
<keyword evidence="1" id="KW-0378">Hydrolase</keyword>
<dbReference type="SMART" id="SM00849">
    <property type="entry name" value="Lactamase_B"/>
    <property type="match status" value="1"/>
</dbReference>
<dbReference type="AlphaFoldDB" id="A0A1F6TNS1"/>
<organism evidence="4 5">
    <name type="scientific">Candidatus Nomurabacteria bacterium GWB1_40_6</name>
    <dbReference type="NCBI Taxonomy" id="1801727"/>
    <lineage>
        <taxon>Bacteria</taxon>
        <taxon>Candidatus Nomuraibacteriota</taxon>
    </lineage>
</organism>
<feature type="domain" description="Metallo-beta-lactamase" evidence="2">
    <location>
        <begin position="17"/>
        <end position="237"/>
    </location>
</feature>
<dbReference type="Gene3D" id="3.40.50.10890">
    <property type="match status" value="1"/>
</dbReference>
<reference evidence="4 5" key="1">
    <citation type="journal article" date="2016" name="Nat. Commun.">
        <title>Thousands of microbial genomes shed light on interconnected biogeochemical processes in an aquifer system.</title>
        <authorList>
            <person name="Anantharaman K."/>
            <person name="Brown C.T."/>
            <person name="Hug L.A."/>
            <person name="Sharon I."/>
            <person name="Castelle C.J."/>
            <person name="Probst A.J."/>
            <person name="Thomas B.C."/>
            <person name="Singh A."/>
            <person name="Wilkins M.J."/>
            <person name="Karaoz U."/>
            <person name="Brodie E.L."/>
            <person name="Williams K.H."/>
            <person name="Hubbard S.S."/>
            <person name="Banfield J.F."/>
        </authorList>
    </citation>
    <scope>NUCLEOTIDE SEQUENCE [LARGE SCALE GENOMIC DNA]</scope>
</reference>
<dbReference type="SUPFAM" id="SSF56281">
    <property type="entry name" value="Metallo-hydrolase/oxidoreductase"/>
    <property type="match status" value="1"/>
</dbReference>